<reference evidence="5" key="1">
    <citation type="submission" date="2021-04" db="EMBL/GenBank/DDBJ databases">
        <title>Pseudonocardia sp. nov., isolated from sandy soil of mangrove forest.</title>
        <authorList>
            <person name="Zan Z."/>
            <person name="Huang R."/>
            <person name="Liu W."/>
        </authorList>
    </citation>
    <scope>NUCLEOTIDE SEQUENCE</scope>
    <source>
        <strain evidence="5">S2-4</strain>
    </source>
</reference>
<dbReference type="PANTHER" id="PTHR11559">
    <property type="entry name" value="CARBOXYLESTERASE"/>
    <property type="match status" value="1"/>
</dbReference>
<dbReference type="PROSITE" id="PS00122">
    <property type="entry name" value="CARBOXYLESTERASE_B_1"/>
    <property type="match status" value="1"/>
</dbReference>
<dbReference type="EMBL" id="JAGSOV010000034">
    <property type="protein sequence ID" value="MCO1656391.1"/>
    <property type="molecule type" value="Genomic_DNA"/>
</dbReference>
<evidence type="ECO:0000313" key="5">
    <source>
        <dbReference type="EMBL" id="MCO1656391.1"/>
    </source>
</evidence>
<evidence type="ECO:0000256" key="1">
    <source>
        <dbReference type="ARBA" id="ARBA00005964"/>
    </source>
</evidence>
<comment type="caution">
    <text evidence="5">The sequence shown here is derived from an EMBL/GenBank/DDBJ whole genome shotgun (WGS) entry which is preliminary data.</text>
</comment>
<dbReference type="InterPro" id="IPR000997">
    <property type="entry name" value="Cholinesterase"/>
</dbReference>
<dbReference type="InterPro" id="IPR002018">
    <property type="entry name" value="CarbesteraseB"/>
</dbReference>
<evidence type="ECO:0000313" key="6">
    <source>
        <dbReference type="Proteomes" id="UP001165283"/>
    </source>
</evidence>
<keyword evidence="2 3" id="KW-0378">Hydrolase</keyword>
<evidence type="ECO:0000256" key="2">
    <source>
        <dbReference type="ARBA" id="ARBA00022801"/>
    </source>
</evidence>
<gene>
    <name evidence="5" type="ORF">KDL28_15120</name>
</gene>
<dbReference type="EC" id="3.1.1.-" evidence="3"/>
<dbReference type="SUPFAM" id="SSF53474">
    <property type="entry name" value="alpha/beta-Hydrolases"/>
    <property type="match status" value="1"/>
</dbReference>
<dbReference type="InterPro" id="IPR050309">
    <property type="entry name" value="Type-B_Carboxylest/Lipase"/>
</dbReference>
<evidence type="ECO:0000256" key="3">
    <source>
        <dbReference type="RuleBase" id="RU361235"/>
    </source>
</evidence>
<accession>A0ABT1A0A0</accession>
<keyword evidence="6" id="KW-1185">Reference proteome</keyword>
<dbReference type="InterPro" id="IPR019826">
    <property type="entry name" value="Carboxylesterase_B_AS"/>
</dbReference>
<dbReference type="Pfam" id="PF00135">
    <property type="entry name" value="COesterase"/>
    <property type="match status" value="1"/>
</dbReference>
<sequence length="529" mass="55040">MLAAVGVDVRRSVASPRRPVTAATTHPVISTSAGEVRGRVEGGVAVFRGIPFAAPPVGRHRFQAPAPAAPWDGVREADVFGPPPPQSLMGPPPPVTGPAGPVRHDPTEWLTLNVWSPDPGATGLPVMVWIYGGAYRLGSSAEPAYDGATLARSGAVVVTANHRVGVEGFAQLDGAPANRGLLDQVAALAWVRDNIAAFGGDPARVTVFGESAGAGSIASLLVMPAAAGLFGRAIAQSVPGTFFTPVLARDAAVQLCRPLGLDPTAAALADVAPERLLDALAELDRRMPTMTSWGLVASTPTPFSPVVDGEVLPTDPWTGLAAGTARDVALVVGHNRDEWRLFLALGGLVGAVTEGMAAQALATFGPGPDAAQRYREAFPEAGAEELYATVHSDRMFRMPSVELAVAHTAGGGRSHLYELTWPSPAIGGVLGACHALDVPLVFGVLDRGLALMVLGSPPTAEAVEVSEQMRAAWTAFARDGDPGWAPYDAQRELTRVFDTGDRGGVRAYPEAASRRLWADAPVEVLDLRP</sequence>
<protein>
    <recommendedName>
        <fullName evidence="3">Carboxylic ester hydrolase</fullName>
        <ecNumber evidence="3">3.1.1.-</ecNumber>
    </recommendedName>
</protein>
<proteinExistence type="inferred from homology"/>
<organism evidence="5 6">
    <name type="scientific">Pseudonocardia humida</name>
    <dbReference type="NCBI Taxonomy" id="2800819"/>
    <lineage>
        <taxon>Bacteria</taxon>
        <taxon>Bacillati</taxon>
        <taxon>Actinomycetota</taxon>
        <taxon>Actinomycetes</taxon>
        <taxon>Pseudonocardiales</taxon>
        <taxon>Pseudonocardiaceae</taxon>
        <taxon>Pseudonocardia</taxon>
    </lineage>
</organism>
<dbReference type="PRINTS" id="PR00878">
    <property type="entry name" value="CHOLNESTRASE"/>
</dbReference>
<evidence type="ECO:0000259" key="4">
    <source>
        <dbReference type="Pfam" id="PF00135"/>
    </source>
</evidence>
<dbReference type="Proteomes" id="UP001165283">
    <property type="component" value="Unassembled WGS sequence"/>
</dbReference>
<dbReference type="InterPro" id="IPR029058">
    <property type="entry name" value="AB_hydrolase_fold"/>
</dbReference>
<comment type="similarity">
    <text evidence="1 3">Belongs to the type-B carboxylesterase/lipase family.</text>
</comment>
<name>A0ABT1A0A0_9PSEU</name>
<feature type="domain" description="Carboxylesterase type B" evidence="4">
    <location>
        <begin position="26"/>
        <end position="483"/>
    </location>
</feature>
<dbReference type="Gene3D" id="3.40.50.1820">
    <property type="entry name" value="alpha/beta hydrolase"/>
    <property type="match status" value="1"/>
</dbReference>